<feature type="transmembrane region" description="Helical" evidence="1">
    <location>
        <begin position="45"/>
        <end position="62"/>
    </location>
</feature>
<keyword evidence="1" id="KW-1133">Transmembrane helix</keyword>
<sequence length="73" mass="8320">MGRETRWKKPTPLGWIIIIIIFAVFILGISLWIVPHIRVDPIGTIVRVIVSLAIFAVVMVVVRELGGKRLFRE</sequence>
<evidence type="ECO:0000256" key="1">
    <source>
        <dbReference type="SAM" id="Phobius"/>
    </source>
</evidence>
<accession>X1R8P0</accession>
<comment type="caution">
    <text evidence="2">The sequence shown here is derived from an EMBL/GenBank/DDBJ whole genome shotgun (WGS) entry which is preliminary data.</text>
</comment>
<dbReference type="AlphaFoldDB" id="X1R8P0"/>
<feature type="transmembrane region" description="Helical" evidence="1">
    <location>
        <begin position="12"/>
        <end position="33"/>
    </location>
</feature>
<gene>
    <name evidence="2" type="ORF">S12H4_25736</name>
</gene>
<organism evidence="2">
    <name type="scientific">marine sediment metagenome</name>
    <dbReference type="NCBI Taxonomy" id="412755"/>
    <lineage>
        <taxon>unclassified sequences</taxon>
        <taxon>metagenomes</taxon>
        <taxon>ecological metagenomes</taxon>
    </lineage>
</organism>
<evidence type="ECO:0000313" key="2">
    <source>
        <dbReference type="EMBL" id="GAI76933.1"/>
    </source>
</evidence>
<keyword evidence="1" id="KW-0812">Transmembrane</keyword>
<reference evidence="2" key="1">
    <citation type="journal article" date="2014" name="Front. Microbiol.">
        <title>High frequency of phylogenetically diverse reductive dehalogenase-homologous genes in deep subseafloor sedimentary metagenomes.</title>
        <authorList>
            <person name="Kawai M."/>
            <person name="Futagami T."/>
            <person name="Toyoda A."/>
            <person name="Takaki Y."/>
            <person name="Nishi S."/>
            <person name="Hori S."/>
            <person name="Arai W."/>
            <person name="Tsubouchi T."/>
            <person name="Morono Y."/>
            <person name="Uchiyama I."/>
            <person name="Ito T."/>
            <person name="Fujiyama A."/>
            <person name="Inagaki F."/>
            <person name="Takami H."/>
        </authorList>
    </citation>
    <scope>NUCLEOTIDE SEQUENCE</scope>
    <source>
        <strain evidence="2">Expedition CK06-06</strain>
    </source>
</reference>
<protein>
    <submittedName>
        <fullName evidence="2">Uncharacterized protein</fullName>
    </submittedName>
</protein>
<name>X1R8P0_9ZZZZ</name>
<keyword evidence="1" id="KW-0472">Membrane</keyword>
<proteinExistence type="predicted"/>
<dbReference type="EMBL" id="BARW01014540">
    <property type="protein sequence ID" value="GAI76933.1"/>
    <property type="molecule type" value="Genomic_DNA"/>
</dbReference>